<keyword evidence="8 11" id="KW-1133">Transmembrane helix</keyword>
<evidence type="ECO:0000259" key="12">
    <source>
        <dbReference type="Pfam" id="PF02687"/>
    </source>
</evidence>
<evidence type="ECO:0000256" key="3">
    <source>
        <dbReference type="ARBA" id="ARBA00011131"/>
    </source>
</evidence>
<dbReference type="STRING" id="171693.BN988_02949"/>
<comment type="function">
    <text evidence="10">Part of the ABC transporter complex hrt involved in hemin import. Responsible for the translocation of the substrate across the membrane.</text>
</comment>
<reference evidence="13 15" key="2">
    <citation type="submission" date="2014-03" db="EMBL/GenBank/DDBJ databases">
        <authorList>
            <person name="Urmite Genomes U."/>
        </authorList>
    </citation>
    <scope>NUCLEOTIDE SEQUENCE [LARGE SCALE GENOMIC DNA]</scope>
    <source>
        <strain evidence="13 15">S1</strain>
    </source>
</reference>
<evidence type="ECO:0000256" key="4">
    <source>
        <dbReference type="ARBA" id="ARBA00016962"/>
    </source>
</evidence>
<dbReference type="InterPro" id="IPR051125">
    <property type="entry name" value="ABC-4/HrtB_transporter"/>
</dbReference>
<comment type="caution">
    <text evidence="13">The sequence shown here is derived from an EMBL/GenBank/DDBJ whole genome shotgun (WGS) entry which is preliminary data.</text>
</comment>
<dbReference type="EMBL" id="BBXV01000013">
    <property type="protein sequence ID" value="GAQ17267.1"/>
    <property type="molecule type" value="Genomic_DNA"/>
</dbReference>
<reference evidence="14 16" key="4">
    <citation type="journal article" date="2016" name="Genome Announc.">
        <title>Draft Genome Sequence of Oceanobacillus picturae Heshi-B3, Isolated from Fermented Rice Bran in a Traditional Japanese Seafood Dish.</title>
        <authorList>
            <person name="Akuzawa S."/>
            <person name="Nagaoka J."/>
            <person name="Kanekatsu M."/>
            <person name="Kanesaki Y."/>
            <person name="Suzuki T."/>
        </authorList>
    </citation>
    <scope>NUCLEOTIDE SEQUENCE [LARGE SCALE GENOMIC DNA]</scope>
    <source>
        <strain evidence="14 16">Heshi-B3</strain>
    </source>
</reference>
<keyword evidence="6" id="KW-1003">Cell membrane</keyword>
<dbReference type="GO" id="GO:0005886">
    <property type="term" value="C:plasma membrane"/>
    <property type="evidence" value="ECO:0007669"/>
    <property type="project" value="UniProtKB-SubCell"/>
</dbReference>
<evidence type="ECO:0000313" key="15">
    <source>
        <dbReference type="Proteomes" id="UP000028863"/>
    </source>
</evidence>
<dbReference type="EMBL" id="CCAX010000002">
    <property type="protein sequence ID" value="CDO04392.1"/>
    <property type="molecule type" value="Genomic_DNA"/>
</dbReference>
<dbReference type="Pfam" id="PF02687">
    <property type="entry name" value="FtsX"/>
    <property type="match status" value="1"/>
</dbReference>
<evidence type="ECO:0000256" key="10">
    <source>
        <dbReference type="ARBA" id="ARBA00024973"/>
    </source>
</evidence>
<comment type="similarity">
    <text evidence="2">Belongs to the ABC-4 integral membrane protein family. HrtB subfamily.</text>
</comment>
<protein>
    <recommendedName>
        <fullName evidence="4">Putative hemin transport system permease protein HrtB</fullName>
    </recommendedName>
</protein>
<dbReference type="Proteomes" id="UP000028863">
    <property type="component" value="Unassembled WGS sequence"/>
</dbReference>
<evidence type="ECO:0000256" key="11">
    <source>
        <dbReference type="SAM" id="Phobius"/>
    </source>
</evidence>
<evidence type="ECO:0000256" key="5">
    <source>
        <dbReference type="ARBA" id="ARBA00022448"/>
    </source>
</evidence>
<proteinExistence type="inferred from homology"/>
<dbReference type="eggNOG" id="COG0577">
    <property type="taxonomic scope" value="Bacteria"/>
</dbReference>
<sequence length="342" mass="38174">MKMAWKEIVKFKTRYLILGTIIFLISLLTMTISGLANGLSYDNASLIKDLPEGTFYMQEKSEDQYNLSHLDEKKMNKIREAAPEATFLSIQMGELENGNKNHSVVFVSTTNSSLFPKVEEGEVILNNSILAEGVSQGDDLTNSLLDNKLTVEEFVDQQKFSHSSIAFINSNDFQKMHRTDTFQIAFVEGDDTPKFDGLTQYSNKDFLNTIPSYNAEQLSLNMIVIFLLVISGMLFGIFFYMINVQKLGTYGILKAVGMKTSALFKMMWIQMIIITFISLILSIGISQLLTLFMPEGMPFLLTIESASIMSLLFLGIGFIGATLSGFQISKVEPIQAINQGGV</sequence>
<evidence type="ECO:0000256" key="1">
    <source>
        <dbReference type="ARBA" id="ARBA00004651"/>
    </source>
</evidence>
<accession>W9ANA2</accession>
<dbReference type="PANTHER" id="PTHR43738">
    <property type="entry name" value="ABC TRANSPORTER, MEMBRANE PROTEIN"/>
    <property type="match status" value="1"/>
</dbReference>
<evidence type="ECO:0000256" key="6">
    <source>
        <dbReference type="ARBA" id="ARBA00022475"/>
    </source>
</evidence>
<evidence type="ECO:0000256" key="9">
    <source>
        <dbReference type="ARBA" id="ARBA00023136"/>
    </source>
</evidence>
<dbReference type="Proteomes" id="UP000052946">
    <property type="component" value="Unassembled WGS sequence"/>
</dbReference>
<keyword evidence="5" id="KW-0813">Transport</keyword>
<evidence type="ECO:0000256" key="2">
    <source>
        <dbReference type="ARBA" id="ARBA00008697"/>
    </source>
</evidence>
<dbReference type="InterPro" id="IPR003838">
    <property type="entry name" value="ABC3_permease_C"/>
</dbReference>
<evidence type="ECO:0000313" key="16">
    <source>
        <dbReference type="Proteomes" id="UP000052946"/>
    </source>
</evidence>
<dbReference type="PANTHER" id="PTHR43738:SF1">
    <property type="entry name" value="HEMIN TRANSPORT SYSTEM PERMEASE PROTEIN HRTB-RELATED"/>
    <property type="match status" value="1"/>
</dbReference>
<evidence type="ECO:0000256" key="7">
    <source>
        <dbReference type="ARBA" id="ARBA00022692"/>
    </source>
</evidence>
<reference evidence="13 15" key="1">
    <citation type="submission" date="2014-03" db="EMBL/GenBank/DDBJ databases">
        <title>Draft genome sequencing of Oceanobacillus picturae strain S1 isolated from human gut.</title>
        <authorList>
            <person name="Croce O."/>
            <person name="Lagier J.C."/>
            <person name="Raoult D."/>
        </authorList>
    </citation>
    <scope>NUCLEOTIDE SEQUENCE [LARGE SCALE GENOMIC DNA]</scope>
    <source>
        <strain evidence="13 15">S1</strain>
    </source>
</reference>
<dbReference type="AlphaFoldDB" id="W9ANA2"/>
<evidence type="ECO:0000313" key="14">
    <source>
        <dbReference type="EMBL" id="GAQ17267.1"/>
    </source>
</evidence>
<feature type="transmembrane region" description="Helical" evidence="11">
    <location>
        <begin position="218"/>
        <end position="242"/>
    </location>
</feature>
<comment type="subunit">
    <text evidence="3">The complex is composed of two ATP-binding proteins (HrtA), two transmembrane proteins (HrtB) and a solute-binding protein.</text>
</comment>
<keyword evidence="15" id="KW-1185">Reference proteome</keyword>
<evidence type="ECO:0000256" key="8">
    <source>
        <dbReference type="ARBA" id="ARBA00022989"/>
    </source>
</evidence>
<feature type="transmembrane region" description="Helical" evidence="11">
    <location>
        <begin position="305"/>
        <end position="326"/>
    </location>
</feature>
<feature type="transmembrane region" description="Helical" evidence="11">
    <location>
        <begin position="263"/>
        <end position="285"/>
    </location>
</feature>
<keyword evidence="9 11" id="KW-0472">Membrane</keyword>
<feature type="domain" description="ABC3 transporter permease C-terminal" evidence="12">
    <location>
        <begin position="222"/>
        <end position="333"/>
    </location>
</feature>
<keyword evidence="7 11" id="KW-0812">Transmembrane</keyword>
<organism evidence="13 15">
    <name type="scientific">Oceanobacillus picturae</name>
    <dbReference type="NCBI Taxonomy" id="171693"/>
    <lineage>
        <taxon>Bacteria</taxon>
        <taxon>Bacillati</taxon>
        <taxon>Bacillota</taxon>
        <taxon>Bacilli</taxon>
        <taxon>Bacillales</taxon>
        <taxon>Bacillaceae</taxon>
        <taxon>Oceanobacillus</taxon>
    </lineage>
</organism>
<reference evidence="16" key="3">
    <citation type="submission" date="2015-07" db="EMBL/GenBank/DDBJ databases">
        <title>Draft Genome Sequence of Oceanobacillus picturae Heshi-B3 that Was Isolated from Fermented Rice Bran with Aging Salted Mackerel, Which Was Named Heshiko as Traditional Fermented Seafood in Japan.</title>
        <authorList>
            <person name="Akuzawa S."/>
            <person name="Nakagawa J."/>
            <person name="Kanekatsu T."/>
            <person name="Kanesaki Y."/>
            <person name="Suzuki T."/>
        </authorList>
    </citation>
    <scope>NUCLEOTIDE SEQUENCE [LARGE SCALE GENOMIC DNA]</scope>
    <source>
        <strain evidence="16">Heshi-B3</strain>
    </source>
</reference>
<comment type="subcellular location">
    <subcellularLocation>
        <location evidence="1">Cell membrane</location>
        <topology evidence="1">Multi-pass membrane protein</topology>
    </subcellularLocation>
</comment>
<name>W9ANA2_9BACI</name>
<dbReference type="OrthoDB" id="384327at2"/>
<evidence type="ECO:0000313" key="13">
    <source>
        <dbReference type="EMBL" id="CDO04392.1"/>
    </source>
</evidence>
<gene>
    <name evidence="13" type="ORF">BN988_02949</name>
    <name evidence="14" type="ORF">OPHB3_1192</name>
</gene>
<dbReference type="RefSeq" id="WP_036577394.1">
    <property type="nucleotide sequence ID" value="NZ_BBXV01000013.1"/>
</dbReference>